<dbReference type="EMBL" id="SOAY01000010">
    <property type="protein sequence ID" value="TDT46502.1"/>
    <property type="molecule type" value="Genomic_DNA"/>
</dbReference>
<keyword evidence="8" id="KW-0808">Transferase</keyword>
<comment type="subcellular location">
    <subcellularLocation>
        <location evidence="3">Cytoplasm</location>
    </subcellularLocation>
</comment>
<dbReference type="SUPFAM" id="SSF48452">
    <property type="entry name" value="TPR-like"/>
    <property type="match status" value="1"/>
</dbReference>
<comment type="function">
    <text evidence="14">Member of the two-component regulatory system NreB/NreC involved in the control of dissimilatory nitrate/nitrite reduction in response to oxygen. NreB functions as a direct oxygen sensor histidine kinase which is autophosphorylated, in the absence of oxygen, probably at the conserved histidine residue, and transfers its phosphate group probably to a conserved aspartate residue of NreC. NreB/NreC activates the expression of the nitrate (narGHJI) and nitrite (nir) reductase operons, as well as the putative nitrate transporter gene narT.</text>
</comment>
<keyword evidence="9" id="KW-0479">Metal-binding</keyword>
<dbReference type="OrthoDB" id="9760839at2"/>
<dbReference type="Gene3D" id="3.30.565.10">
    <property type="entry name" value="Histidine kinase-like ATPase, C-terminal domain"/>
    <property type="match status" value="1"/>
</dbReference>
<keyword evidence="16" id="KW-0472">Membrane</keyword>
<keyword evidence="12" id="KW-0902">Two-component regulatory system</keyword>
<dbReference type="SUPFAM" id="SSF55874">
    <property type="entry name" value="ATPase domain of HSP90 chaperone/DNA topoisomerase II/histidine kinase"/>
    <property type="match status" value="1"/>
</dbReference>
<keyword evidence="6" id="KW-0004">4Fe-4S</keyword>
<evidence type="ECO:0000256" key="8">
    <source>
        <dbReference type="ARBA" id="ARBA00022679"/>
    </source>
</evidence>
<dbReference type="Gene3D" id="1.20.5.1930">
    <property type="match status" value="1"/>
</dbReference>
<evidence type="ECO:0000256" key="6">
    <source>
        <dbReference type="ARBA" id="ARBA00022485"/>
    </source>
</evidence>
<dbReference type="Pfam" id="PF02518">
    <property type="entry name" value="HATPase_c"/>
    <property type="match status" value="1"/>
</dbReference>
<comment type="caution">
    <text evidence="18">The sequence shown here is derived from an EMBL/GenBank/DDBJ whole genome shotgun (WGS) entry which is preliminary data.</text>
</comment>
<evidence type="ECO:0000256" key="11">
    <source>
        <dbReference type="ARBA" id="ARBA00023004"/>
    </source>
</evidence>
<comment type="catalytic activity">
    <reaction evidence="1">
        <text>ATP + protein L-histidine = ADP + protein N-phospho-L-histidine.</text>
        <dbReference type="EC" id="2.7.13.3"/>
    </reaction>
</comment>
<keyword evidence="7" id="KW-0963">Cytoplasm</keyword>
<evidence type="ECO:0000256" key="16">
    <source>
        <dbReference type="SAM" id="Phobius"/>
    </source>
</evidence>
<dbReference type="InterPro" id="IPR003594">
    <property type="entry name" value="HATPase_dom"/>
</dbReference>
<dbReference type="GO" id="GO:0046983">
    <property type="term" value="F:protein dimerization activity"/>
    <property type="evidence" value="ECO:0007669"/>
    <property type="project" value="InterPro"/>
</dbReference>
<keyword evidence="11" id="KW-0408">Iron</keyword>
<evidence type="ECO:0000256" key="14">
    <source>
        <dbReference type="ARBA" id="ARBA00024827"/>
    </source>
</evidence>
<evidence type="ECO:0000256" key="15">
    <source>
        <dbReference type="ARBA" id="ARBA00030800"/>
    </source>
</evidence>
<keyword evidence="16" id="KW-1133">Transmembrane helix</keyword>
<dbReference type="InterPro" id="IPR011712">
    <property type="entry name" value="Sig_transdc_His_kin_sub3_dim/P"/>
</dbReference>
<name>A0A4R7K7D5_9FLAO</name>
<keyword evidence="16" id="KW-0812">Transmembrane</keyword>
<dbReference type="PROSITE" id="PS50109">
    <property type="entry name" value="HIS_KIN"/>
    <property type="match status" value="1"/>
</dbReference>
<dbReference type="GO" id="GO:0005737">
    <property type="term" value="C:cytoplasm"/>
    <property type="evidence" value="ECO:0007669"/>
    <property type="project" value="UniProtKB-SubCell"/>
</dbReference>
<evidence type="ECO:0000256" key="3">
    <source>
        <dbReference type="ARBA" id="ARBA00004496"/>
    </source>
</evidence>
<dbReference type="InterPro" id="IPR005467">
    <property type="entry name" value="His_kinase_dom"/>
</dbReference>
<dbReference type="GO" id="GO:0046872">
    <property type="term" value="F:metal ion binding"/>
    <property type="evidence" value="ECO:0007669"/>
    <property type="project" value="UniProtKB-KW"/>
</dbReference>
<accession>A0A4R7K7D5</accession>
<evidence type="ECO:0000313" key="18">
    <source>
        <dbReference type="EMBL" id="TDT46502.1"/>
    </source>
</evidence>
<comment type="cofactor">
    <cofactor evidence="2">
        <name>[4Fe-4S] cluster</name>
        <dbReference type="ChEBI" id="CHEBI:49883"/>
    </cofactor>
</comment>
<dbReference type="Pfam" id="PF07730">
    <property type="entry name" value="HisKA_3"/>
    <property type="match status" value="1"/>
</dbReference>
<keyword evidence="10 18" id="KW-0418">Kinase</keyword>
<evidence type="ECO:0000256" key="5">
    <source>
        <dbReference type="ARBA" id="ARBA00017322"/>
    </source>
</evidence>
<evidence type="ECO:0000256" key="4">
    <source>
        <dbReference type="ARBA" id="ARBA00012438"/>
    </source>
</evidence>
<dbReference type="SMART" id="SM00387">
    <property type="entry name" value="HATPase_c"/>
    <property type="match status" value="1"/>
</dbReference>
<dbReference type="InterPro" id="IPR036890">
    <property type="entry name" value="HATPase_C_sf"/>
</dbReference>
<sequence>MSKVISLFLFFVVFNVWSNTIELETFFYLTKYQDFEEAKKVAAKFEDEELKIGLINLADILSDRTSINFVSLDANDANELRFVKLLILGYQNAYASKRNSLKAYNNFSDALKLSEIIGKPNLIKASLIALLDLFGSEIFIGSKQYESYLERFIELKSDKTDEALIILYNLVFFTKADDDINDIDAQYYNYIEKLDSIFAKFPKSHNLFTRYYYEKGMYYKIEEDNEKAEDFFLKADSLAAQNSDLQYLRVVNAWQLAAINYQKNDLEKAKRYLKVSQKLARKLRDSFYISRLNSLIFKKEGVNDSAYHYLRKSIDIEYQLGYKNNTLESSILTVQNQTDKLKLDKLELDAQSRKNRNWATFLVVLLILGTAIAFLVYSNTKRKQLLAEQQKRLQEQKVTTLLKEQELSTIDAMIEGQEKERQRIANDLHDDLGGLMATVKLHFNSLHSKVKDDKDDMYEKTNNLLDEAYHKIRTIAHAKNSGVIAKQGLLKAIEQMAEKVSVANAISIQVKDFGLDNRLENSLQLTLFRIIQELITNTIKHAKATKVNIHLTNHGDSLNILIEDNGIGFESNIVIAASNGMGLKSIDKRITHLDGTLHIESEPGKGSTIIIDIPI</sequence>
<protein>
    <recommendedName>
        <fullName evidence="5">Oxygen sensor histidine kinase NreB</fullName>
        <ecNumber evidence="4">2.7.13.3</ecNumber>
    </recommendedName>
    <alternativeName>
        <fullName evidence="15">Nitrogen regulation protein B</fullName>
    </alternativeName>
</protein>
<dbReference type="CDD" id="cd16917">
    <property type="entry name" value="HATPase_UhpB-NarQ-NarX-like"/>
    <property type="match status" value="1"/>
</dbReference>
<evidence type="ECO:0000256" key="7">
    <source>
        <dbReference type="ARBA" id="ARBA00022490"/>
    </source>
</evidence>
<proteinExistence type="predicted"/>
<dbReference type="PANTHER" id="PTHR24421">
    <property type="entry name" value="NITRATE/NITRITE SENSOR PROTEIN NARX-RELATED"/>
    <property type="match status" value="1"/>
</dbReference>
<evidence type="ECO:0000256" key="12">
    <source>
        <dbReference type="ARBA" id="ARBA00023012"/>
    </source>
</evidence>
<dbReference type="EC" id="2.7.13.3" evidence="4"/>
<evidence type="ECO:0000256" key="2">
    <source>
        <dbReference type="ARBA" id="ARBA00001966"/>
    </source>
</evidence>
<evidence type="ECO:0000256" key="10">
    <source>
        <dbReference type="ARBA" id="ARBA00022777"/>
    </source>
</evidence>
<dbReference type="InterPro" id="IPR004358">
    <property type="entry name" value="Sig_transdc_His_kin-like_C"/>
</dbReference>
<feature type="domain" description="Histidine kinase" evidence="17">
    <location>
        <begin position="423"/>
        <end position="615"/>
    </location>
</feature>
<evidence type="ECO:0000313" key="19">
    <source>
        <dbReference type="Proteomes" id="UP000294749"/>
    </source>
</evidence>
<dbReference type="PRINTS" id="PR00344">
    <property type="entry name" value="BCTRLSENSOR"/>
</dbReference>
<dbReference type="RefSeq" id="WP_133685975.1">
    <property type="nucleotide sequence ID" value="NZ_SOAY01000010.1"/>
</dbReference>
<evidence type="ECO:0000256" key="13">
    <source>
        <dbReference type="ARBA" id="ARBA00023014"/>
    </source>
</evidence>
<dbReference type="AlphaFoldDB" id="A0A4R7K7D5"/>
<feature type="transmembrane region" description="Helical" evidence="16">
    <location>
        <begin position="358"/>
        <end position="377"/>
    </location>
</feature>
<evidence type="ECO:0000256" key="1">
    <source>
        <dbReference type="ARBA" id="ARBA00000085"/>
    </source>
</evidence>
<gene>
    <name evidence="18" type="ORF">CLV90_0555</name>
</gene>
<dbReference type="InterPro" id="IPR050482">
    <property type="entry name" value="Sensor_HK_TwoCompSys"/>
</dbReference>
<dbReference type="GO" id="GO:0051539">
    <property type="term" value="F:4 iron, 4 sulfur cluster binding"/>
    <property type="evidence" value="ECO:0007669"/>
    <property type="project" value="UniProtKB-KW"/>
</dbReference>
<organism evidence="18 19">
    <name type="scientific">Maribacter spongiicola</name>
    <dbReference type="NCBI Taxonomy" id="1206753"/>
    <lineage>
        <taxon>Bacteria</taxon>
        <taxon>Pseudomonadati</taxon>
        <taxon>Bacteroidota</taxon>
        <taxon>Flavobacteriia</taxon>
        <taxon>Flavobacteriales</taxon>
        <taxon>Flavobacteriaceae</taxon>
        <taxon>Maribacter</taxon>
    </lineage>
</organism>
<evidence type="ECO:0000259" key="17">
    <source>
        <dbReference type="PROSITE" id="PS50109"/>
    </source>
</evidence>
<keyword evidence="19" id="KW-1185">Reference proteome</keyword>
<dbReference type="GO" id="GO:0000155">
    <property type="term" value="F:phosphorelay sensor kinase activity"/>
    <property type="evidence" value="ECO:0007669"/>
    <property type="project" value="InterPro"/>
</dbReference>
<dbReference type="Proteomes" id="UP000294749">
    <property type="component" value="Unassembled WGS sequence"/>
</dbReference>
<reference evidence="18 19" key="1">
    <citation type="submission" date="2019-03" db="EMBL/GenBank/DDBJ databases">
        <title>Genomic Encyclopedia of Archaeal and Bacterial Type Strains, Phase II (KMG-II): from individual species to whole genera.</title>
        <authorList>
            <person name="Goeker M."/>
        </authorList>
    </citation>
    <scope>NUCLEOTIDE SEQUENCE [LARGE SCALE GENOMIC DNA]</scope>
    <source>
        <strain evidence="18 19">DSM 25233</strain>
    </source>
</reference>
<keyword evidence="13" id="KW-0411">Iron-sulfur</keyword>
<evidence type="ECO:0000256" key="9">
    <source>
        <dbReference type="ARBA" id="ARBA00022723"/>
    </source>
</evidence>
<dbReference type="InterPro" id="IPR011990">
    <property type="entry name" value="TPR-like_helical_dom_sf"/>
</dbReference>
<dbReference type="Gene3D" id="1.25.40.10">
    <property type="entry name" value="Tetratricopeptide repeat domain"/>
    <property type="match status" value="1"/>
</dbReference>
<dbReference type="GO" id="GO:0016020">
    <property type="term" value="C:membrane"/>
    <property type="evidence" value="ECO:0007669"/>
    <property type="project" value="InterPro"/>
</dbReference>